<evidence type="ECO:0000256" key="1">
    <source>
        <dbReference type="ARBA" id="ARBA00022617"/>
    </source>
</evidence>
<protein>
    <submittedName>
        <fullName evidence="7">Di-heme oxidoredictase family protein</fullName>
    </submittedName>
</protein>
<dbReference type="RefSeq" id="WP_308894334.1">
    <property type="nucleotide sequence ID" value="NZ_CP133218.1"/>
</dbReference>
<name>A0ABY9MMY6_9GAMM</name>
<dbReference type="InterPro" id="IPR009056">
    <property type="entry name" value="Cyt_c-like_dom"/>
</dbReference>
<feature type="signal peptide" evidence="5">
    <location>
        <begin position="1"/>
        <end position="21"/>
    </location>
</feature>
<keyword evidence="8" id="KW-1185">Reference proteome</keyword>
<dbReference type="Proteomes" id="UP001236657">
    <property type="component" value="Chromosome"/>
</dbReference>
<dbReference type="PANTHER" id="PTHR30600:SF4">
    <property type="entry name" value="CYTOCHROME C DOMAIN-CONTAINING PROTEIN"/>
    <property type="match status" value="1"/>
</dbReference>
<accession>A0ABY9MMY6</accession>
<dbReference type="EMBL" id="CP133218">
    <property type="protein sequence ID" value="WML90014.1"/>
    <property type="molecule type" value="Genomic_DNA"/>
</dbReference>
<keyword evidence="1 4" id="KW-0349">Heme</keyword>
<evidence type="ECO:0000259" key="6">
    <source>
        <dbReference type="PROSITE" id="PS51007"/>
    </source>
</evidence>
<dbReference type="PIRSF" id="PIRSF028099">
    <property type="entry name" value="DUF1111"/>
    <property type="match status" value="1"/>
</dbReference>
<evidence type="ECO:0000256" key="3">
    <source>
        <dbReference type="ARBA" id="ARBA00023004"/>
    </source>
</evidence>
<proteinExistence type="predicted"/>
<feature type="chain" id="PRO_5046762848" evidence="5">
    <location>
        <begin position="22"/>
        <end position="437"/>
    </location>
</feature>
<dbReference type="Pfam" id="PF06537">
    <property type="entry name" value="DHOR"/>
    <property type="match status" value="1"/>
</dbReference>
<evidence type="ECO:0000256" key="5">
    <source>
        <dbReference type="SAM" id="SignalP"/>
    </source>
</evidence>
<dbReference type="InterPro" id="IPR036909">
    <property type="entry name" value="Cyt_c-like_dom_sf"/>
</dbReference>
<gene>
    <name evidence="7" type="ORF">RCF98_13685</name>
</gene>
<evidence type="ECO:0000256" key="2">
    <source>
        <dbReference type="ARBA" id="ARBA00022723"/>
    </source>
</evidence>
<keyword evidence="5" id="KW-0732">Signal</keyword>
<dbReference type="SUPFAM" id="SSF46626">
    <property type="entry name" value="Cytochrome c"/>
    <property type="match status" value="1"/>
</dbReference>
<dbReference type="PROSITE" id="PS51007">
    <property type="entry name" value="CYTC"/>
    <property type="match status" value="1"/>
</dbReference>
<evidence type="ECO:0000313" key="8">
    <source>
        <dbReference type="Proteomes" id="UP001236657"/>
    </source>
</evidence>
<feature type="domain" description="Cytochrome c" evidence="6">
    <location>
        <begin position="314"/>
        <end position="437"/>
    </location>
</feature>
<sequence>MHSTLAIALANLLALPGLANSDERSLSVVEGNAQQHEDFAIGGAFFQQPWVIAPASTTARDGLGPLFKANSCITCHVGHGRGHPPLTDTEPFLSTLVKLGIPAHTTEQQAQAQTLGVAPDPTYGDHLQPLGIKGLPGEGTPRFTYSEINGQFKDGEHYTLQKPILTVENLHYGALAHDIQFSARVAPPLPGMGLLESIPEAEILANADPDDTNGDGISGKANQVWDIAQQQTVLGRFSWKANQPSIRQQSADAFHNDMGITSSLFPEQPCSAAQTDCHTLPDGGKPEIPDDLLEKVVFHVANQSVPARREVDDPTVIQGQKLFQQAGCAACHVARFAALNQQPQPYSDLLLHDMGAGLADNRPEFSASGSEWRTPPLWGIGLTETISGHTRFLHDGRARNLLEAILWHGGESSQAQQSVLAMNTTERKALLRFLNSL</sequence>
<organism evidence="7 8">
    <name type="scientific">Thiothrix lacustris</name>
    <dbReference type="NCBI Taxonomy" id="525917"/>
    <lineage>
        <taxon>Bacteria</taxon>
        <taxon>Pseudomonadati</taxon>
        <taxon>Pseudomonadota</taxon>
        <taxon>Gammaproteobacteria</taxon>
        <taxon>Thiotrichales</taxon>
        <taxon>Thiotrichaceae</taxon>
        <taxon>Thiothrix</taxon>
    </lineage>
</organism>
<dbReference type="PANTHER" id="PTHR30600">
    <property type="entry name" value="CYTOCHROME C PEROXIDASE-RELATED"/>
    <property type="match status" value="1"/>
</dbReference>
<dbReference type="InterPro" id="IPR051395">
    <property type="entry name" value="Cytochrome_c_Peroxidase/MauG"/>
</dbReference>
<dbReference type="InterPro" id="IPR010538">
    <property type="entry name" value="DHOR"/>
</dbReference>
<evidence type="ECO:0000313" key="7">
    <source>
        <dbReference type="EMBL" id="WML90014.1"/>
    </source>
</evidence>
<reference evidence="7 8" key="1">
    <citation type="submission" date="2023-08" db="EMBL/GenBank/DDBJ databases">
        <title>New molecular markers tilS and rpoB for phylogenetic and monitoring studies of the genus Thiothrix biodiversity.</title>
        <authorList>
            <person name="Ravin N.V."/>
            <person name="Smolyakov D."/>
            <person name="Markov N.D."/>
            <person name="Beletsky A.V."/>
            <person name="Mardanov A.V."/>
            <person name="Rudenko T.S."/>
            <person name="Grabovich M.Y."/>
        </authorList>
    </citation>
    <scope>NUCLEOTIDE SEQUENCE [LARGE SCALE GENOMIC DNA]</scope>
    <source>
        <strain evidence="7 8">MK1</strain>
    </source>
</reference>
<keyword evidence="2 4" id="KW-0479">Metal-binding</keyword>
<dbReference type="Gene3D" id="1.10.760.10">
    <property type="entry name" value="Cytochrome c-like domain"/>
    <property type="match status" value="1"/>
</dbReference>
<keyword evidence="3 4" id="KW-0408">Iron</keyword>
<evidence type="ECO:0000256" key="4">
    <source>
        <dbReference type="PROSITE-ProRule" id="PRU00433"/>
    </source>
</evidence>